<dbReference type="STRING" id="70415.A0A5S6Q5K2"/>
<protein>
    <submittedName>
        <fullName evidence="3">Integrase catalytic domain-containing protein</fullName>
    </submittedName>
</protein>
<organism evidence="2 3">
    <name type="scientific">Trichuris muris</name>
    <name type="common">Mouse whipworm</name>
    <dbReference type="NCBI Taxonomy" id="70415"/>
    <lineage>
        <taxon>Eukaryota</taxon>
        <taxon>Metazoa</taxon>
        <taxon>Ecdysozoa</taxon>
        <taxon>Nematoda</taxon>
        <taxon>Enoplea</taxon>
        <taxon>Dorylaimia</taxon>
        <taxon>Trichinellida</taxon>
        <taxon>Trichuridae</taxon>
        <taxon>Trichuris</taxon>
    </lineage>
</organism>
<dbReference type="PANTHER" id="PTHR38681">
    <property type="entry name" value="RETROVIRUS-RELATED POL POLYPROTEIN FROM TRANSPOSON 412-LIKE PROTEIN-RELATED"/>
    <property type="match status" value="1"/>
</dbReference>
<evidence type="ECO:0000313" key="3">
    <source>
        <dbReference type="WBParaSite" id="TMUE_0000002458.1"/>
    </source>
</evidence>
<dbReference type="Gene3D" id="3.30.420.10">
    <property type="entry name" value="Ribonuclease H-like superfamily/Ribonuclease H"/>
    <property type="match status" value="1"/>
</dbReference>
<keyword evidence="2" id="KW-1185">Reference proteome</keyword>
<dbReference type="Pfam" id="PF17921">
    <property type="entry name" value="Integrase_H2C2"/>
    <property type="match status" value="1"/>
</dbReference>
<dbReference type="Proteomes" id="UP000046395">
    <property type="component" value="Unassembled WGS sequence"/>
</dbReference>
<dbReference type="InterPro" id="IPR001584">
    <property type="entry name" value="Integrase_cat-core"/>
</dbReference>
<dbReference type="PANTHER" id="PTHR38681:SF1">
    <property type="entry name" value="RETROVIRUS-RELATED POL POLYPROTEIN FROM TRANSPOSON 412-LIKE PROTEIN"/>
    <property type="match status" value="1"/>
</dbReference>
<dbReference type="GO" id="GO:0003676">
    <property type="term" value="F:nucleic acid binding"/>
    <property type="evidence" value="ECO:0007669"/>
    <property type="project" value="InterPro"/>
</dbReference>
<dbReference type="InterPro" id="IPR041588">
    <property type="entry name" value="Integrase_H2C2"/>
</dbReference>
<sequence>MDVSLWVDISHGRTRPYVPTSMRREVFDALHGLSHPSIRGTRRLVRQHYVWPAINRDIGEWVRSCLVCQRSKVQRHTKAPPTIFPIPDRRFDHVHLDIVGPLPSSRGYSYLLTMIDRFTRWPEAVPIPSANATVIARAFMSTWVARFGIPVVITTDQGRQFQSSLWKTLADCLGIRSALTTAYHPQANGLVERLHRQLKVALTAHVQSSRTWVDALPVVLLGLRSSVKEDLQHAPAELVYGTPLRLPGVFFTKEMPNSIAEHSDELRLFFSSVRPMTTRQATSSSWFIPKQLGTCTHIFLRHDAARPPLSPAYDGPYRVINRTPKTVAILYDGKLKTVSVDRVKPAFIDAAQKTLKPHVSFDHHVEFIP</sequence>
<dbReference type="WBParaSite" id="TMUE_0000002458.1">
    <property type="protein sequence ID" value="TMUE_0000002458.1"/>
    <property type="gene ID" value="WBGene00298297"/>
</dbReference>
<dbReference type="Gene3D" id="1.10.340.70">
    <property type="match status" value="1"/>
</dbReference>
<reference evidence="3" key="1">
    <citation type="submission" date="2019-12" db="UniProtKB">
        <authorList>
            <consortium name="WormBaseParasite"/>
        </authorList>
    </citation>
    <scope>IDENTIFICATION</scope>
</reference>
<dbReference type="Pfam" id="PF00665">
    <property type="entry name" value="rve"/>
    <property type="match status" value="1"/>
</dbReference>
<evidence type="ECO:0000313" key="2">
    <source>
        <dbReference type="Proteomes" id="UP000046395"/>
    </source>
</evidence>
<dbReference type="FunFam" id="3.30.420.10:FF:000032">
    <property type="entry name" value="Retrovirus-related Pol polyprotein from transposon 297-like Protein"/>
    <property type="match status" value="1"/>
</dbReference>
<proteinExistence type="predicted"/>
<dbReference type="InterPro" id="IPR036397">
    <property type="entry name" value="RNaseH_sf"/>
</dbReference>
<dbReference type="AlphaFoldDB" id="A0A5S6Q5K2"/>
<accession>A0A5S6Q5K2</accession>
<feature type="domain" description="Integrase catalytic" evidence="1">
    <location>
        <begin position="83"/>
        <end position="243"/>
    </location>
</feature>
<dbReference type="InterPro" id="IPR012337">
    <property type="entry name" value="RNaseH-like_sf"/>
</dbReference>
<name>A0A5S6Q5K2_TRIMR</name>
<dbReference type="PROSITE" id="PS50994">
    <property type="entry name" value="INTEGRASE"/>
    <property type="match status" value="1"/>
</dbReference>
<evidence type="ECO:0000259" key="1">
    <source>
        <dbReference type="PROSITE" id="PS50994"/>
    </source>
</evidence>
<dbReference type="GO" id="GO:0015074">
    <property type="term" value="P:DNA integration"/>
    <property type="evidence" value="ECO:0007669"/>
    <property type="project" value="InterPro"/>
</dbReference>
<dbReference type="SUPFAM" id="SSF53098">
    <property type="entry name" value="Ribonuclease H-like"/>
    <property type="match status" value="1"/>
</dbReference>